<dbReference type="Proteomes" id="UP000444980">
    <property type="component" value="Unassembled WGS sequence"/>
</dbReference>
<name>A0A7I9UYD9_9ACTN</name>
<protein>
    <submittedName>
        <fullName evidence="1">Uncharacterized protein</fullName>
    </submittedName>
</protein>
<keyword evidence="2" id="KW-1185">Reference proteome</keyword>
<reference evidence="2" key="1">
    <citation type="submission" date="2019-06" db="EMBL/GenBank/DDBJ databases">
        <title>Gordonia isolated from sludge of a wastewater treatment plant.</title>
        <authorList>
            <person name="Tamura T."/>
            <person name="Aoyama K."/>
            <person name="Kang Y."/>
            <person name="Saito S."/>
            <person name="Akiyama N."/>
            <person name="Yazawa K."/>
            <person name="Gonoi T."/>
            <person name="Mikami Y."/>
        </authorList>
    </citation>
    <scope>NUCLEOTIDE SEQUENCE [LARGE SCALE GENOMIC DNA]</scope>
    <source>
        <strain evidence="2">NBRC 107697</strain>
    </source>
</reference>
<organism evidence="1 2">
    <name type="scientific">Gordonia crocea</name>
    <dbReference type="NCBI Taxonomy" id="589162"/>
    <lineage>
        <taxon>Bacteria</taxon>
        <taxon>Bacillati</taxon>
        <taxon>Actinomycetota</taxon>
        <taxon>Actinomycetes</taxon>
        <taxon>Mycobacteriales</taxon>
        <taxon>Gordoniaceae</taxon>
        <taxon>Gordonia</taxon>
    </lineage>
</organism>
<proteinExistence type="predicted"/>
<evidence type="ECO:0000313" key="2">
    <source>
        <dbReference type="Proteomes" id="UP000444980"/>
    </source>
</evidence>
<dbReference type="AlphaFoldDB" id="A0A7I9UYD9"/>
<comment type="caution">
    <text evidence="1">The sequence shown here is derived from an EMBL/GenBank/DDBJ whole genome shotgun (WGS) entry which is preliminary data.</text>
</comment>
<gene>
    <name evidence="1" type="ORF">nbrc107697_18590</name>
</gene>
<dbReference type="EMBL" id="BJOU01000001">
    <property type="protein sequence ID" value="GED97820.1"/>
    <property type="molecule type" value="Genomic_DNA"/>
</dbReference>
<sequence length="242" mass="24430">MLTTVAPWAAAFGVGRSAGDDLLDELRALNMPATITDSAGGAPMTWLELARTADDWSLRLPAAGDPDGLGPGAAGRAATEAGEALVVVADETRVIVPSRDPDRAPTWTAHRVDGPIGATRTLGLGEARLILLDAIGDATAALTGLAGTSAGAADTLRADLAEHVSRFAPVFPPGADGRATEVAGLSAQVLGTLSLAADRRVGFGVALAHADEGDRRLGEVAAAARTALAAAVNHVIGDFAHR</sequence>
<evidence type="ECO:0000313" key="1">
    <source>
        <dbReference type="EMBL" id="GED97820.1"/>
    </source>
</evidence>
<accession>A0A7I9UYD9</accession>